<keyword evidence="2" id="KW-1185">Reference proteome</keyword>
<evidence type="ECO:0000313" key="1">
    <source>
        <dbReference type="EMBL" id="MBA0626370.1"/>
    </source>
</evidence>
<sequence>MRHDRVSLVGLRLTSQGVTRLNTRPDTRAYEANSSGTWLSTRAGVTVKDSMPTPESSFAPQDNIALENEVYTQVFDPDKDGKMLGYRRGMTKSKLFSYGSVTRGSQSTSAISTLIEEISAKHVEQIQTIQVE</sequence>
<comment type="caution">
    <text evidence="1">The sequence shown here is derived from an EMBL/GenBank/DDBJ whole genome shotgun (WGS) entry which is preliminary data.</text>
</comment>
<organism evidence="1 2">
    <name type="scientific">Gossypium davidsonii</name>
    <name type="common">Davidson's cotton</name>
    <name type="synonym">Gossypium klotzschianum subsp. davidsonii</name>
    <dbReference type="NCBI Taxonomy" id="34287"/>
    <lineage>
        <taxon>Eukaryota</taxon>
        <taxon>Viridiplantae</taxon>
        <taxon>Streptophyta</taxon>
        <taxon>Embryophyta</taxon>
        <taxon>Tracheophyta</taxon>
        <taxon>Spermatophyta</taxon>
        <taxon>Magnoliopsida</taxon>
        <taxon>eudicotyledons</taxon>
        <taxon>Gunneridae</taxon>
        <taxon>Pentapetalae</taxon>
        <taxon>rosids</taxon>
        <taxon>malvids</taxon>
        <taxon>Malvales</taxon>
        <taxon>Malvaceae</taxon>
        <taxon>Malvoideae</taxon>
        <taxon>Gossypium</taxon>
    </lineage>
</organism>
<reference evidence="1 2" key="1">
    <citation type="journal article" date="2019" name="Genome Biol. Evol.">
        <title>Insights into the evolution of the New World diploid cottons (Gossypium, subgenus Houzingenia) based on genome sequencing.</title>
        <authorList>
            <person name="Grover C.E."/>
            <person name="Arick M.A. 2nd"/>
            <person name="Thrash A."/>
            <person name="Conover J.L."/>
            <person name="Sanders W.S."/>
            <person name="Peterson D.G."/>
            <person name="Frelichowski J.E."/>
            <person name="Scheffler J.A."/>
            <person name="Scheffler B.E."/>
            <person name="Wendel J.F."/>
        </authorList>
    </citation>
    <scope>NUCLEOTIDE SEQUENCE [LARGE SCALE GENOMIC DNA]</scope>
    <source>
        <strain evidence="1">27</strain>
        <tissue evidence="1">Leaf</tissue>
    </source>
</reference>
<evidence type="ECO:0000313" key="2">
    <source>
        <dbReference type="Proteomes" id="UP000593561"/>
    </source>
</evidence>
<name>A0A7J8SKN0_GOSDV</name>
<protein>
    <submittedName>
        <fullName evidence="1">Uncharacterized protein</fullName>
    </submittedName>
</protein>
<proteinExistence type="predicted"/>
<dbReference type="EMBL" id="JABFAC010000010">
    <property type="protein sequence ID" value="MBA0626370.1"/>
    <property type="molecule type" value="Genomic_DNA"/>
</dbReference>
<dbReference type="AlphaFoldDB" id="A0A7J8SKN0"/>
<accession>A0A7J8SKN0</accession>
<gene>
    <name evidence="1" type="ORF">Godav_004049</name>
</gene>
<dbReference type="Proteomes" id="UP000593561">
    <property type="component" value="Unassembled WGS sequence"/>
</dbReference>